<name>A0A1Y4LAT4_9FIRM</name>
<dbReference type="GO" id="GO:0005886">
    <property type="term" value="C:plasma membrane"/>
    <property type="evidence" value="ECO:0007669"/>
    <property type="project" value="TreeGrafter"/>
</dbReference>
<dbReference type="EMBL" id="NFKK01000003">
    <property type="protein sequence ID" value="OUP53846.1"/>
    <property type="molecule type" value="Genomic_DNA"/>
</dbReference>
<accession>A0A1Y4LAT4</accession>
<dbReference type="InterPro" id="IPR052165">
    <property type="entry name" value="Membrane_assoc_protease"/>
</dbReference>
<evidence type="ECO:0000259" key="6">
    <source>
        <dbReference type="Pfam" id="PF01957"/>
    </source>
</evidence>
<dbReference type="Gene3D" id="2.40.50.140">
    <property type="entry name" value="Nucleic acid-binding proteins"/>
    <property type="match status" value="1"/>
</dbReference>
<gene>
    <name evidence="7" type="ORF">B5F17_04485</name>
</gene>
<dbReference type="RefSeq" id="WP_087371260.1">
    <property type="nucleotide sequence ID" value="NZ_NFKK01000003.1"/>
</dbReference>
<dbReference type="InterPro" id="IPR012340">
    <property type="entry name" value="NA-bd_OB-fold"/>
</dbReference>
<keyword evidence="4 5" id="KW-0472">Membrane</keyword>
<evidence type="ECO:0000256" key="4">
    <source>
        <dbReference type="ARBA" id="ARBA00023136"/>
    </source>
</evidence>
<dbReference type="AlphaFoldDB" id="A0A1Y4LAT4"/>
<dbReference type="InterPro" id="IPR002810">
    <property type="entry name" value="NfeD-like_C"/>
</dbReference>
<evidence type="ECO:0000313" key="7">
    <source>
        <dbReference type="EMBL" id="OUP53846.1"/>
    </source>
</evidence>
<dbReference type="Proteomes" id="UP000195897">
    <property type="component" value="Unassembled WGS sequence"/>
</dbReference>
<feature type="domain" description="NfeD-like C-terminal" evidence="6">
    <location>
        <begin position="84"/>
        <end position="143"/>
    </location>
</feature>
<comment type="caution">
    <text evidence="7">The sequence shown here is derived from an EMBL/GenBank/DDBJ whole genome shotgun (WGS) entry which is preliminary data.</text>
</comment>
<dbReference type="PANTHER" id="PTHR33507">
    <property type="entry name" value="INNER MEMBRANE PROTEIN YBBJ"/>
    <property type="match status" value="1"/>
</dbReference>
<dbReference type="PANTHER" id="PTHR33507:SF3">
    <property type="entry name" value="INNER MEMBRANE PROTEIN YBBJ"/>
    <property type="match status" value="1"/>
</dbReference>
<evidence type="ECO:0000256" key="1">
    <source>
        <dbReference type="ARBA" id="ARBA00004141"/>
    </source>
</evidence>
<feature type="transmembrane region" description="Helical" evidence="5">
    <location>
        <begin position="7"/>
        <end position="34"/>
    </location>
</feature>
<sequence length="151" mass="16084">MFWLSDNVCWILVIVAALIVEAITLSLNAVWFALGGVGSLIAASLGASVPVQWVVFIIVSAIFMLLIRPFARRVLKPKGAATNADRILGEQAIVTQAIDNTQAQGEIKIMGQYWTARSADGAPIAQGSVVRVREIVGVKAIVESVPATDKV</sequence>
<feature type="transmembrane region" description="Helical" evidence="5">
    <location>
        <begin position="40"/>
        <end position="67"/>
    </location>
</feature>
<dbReference type="Pfam" id="PF01957">
    <property type="entry name" value="NfeD"/>
    <property type="match status" value="1"/>
</dbReference>
<evidence type="ECO:0000256" key="2">
    <source>
        <dbReference type="ARBA" id="ARBA00022692"/>
    </source>
</evidence>
<comment type="subcellular location">
    <subcellularLocation>
        <location evidence="1">Membrane</location>
        <topology evidence="1">Multi-pass membrane protein</topology>
    </subcellularLocation>
</comment>
<evidence type="ECO:0000256" key="3">
    <source>
        <dbReference type="ARBA" id="ARBA00022989"/>
    </source>
</evidence>
<keyword evidence="3 5" id="KW-1133">Transmembrane helix</keyword>
<organism evidence="7 8">
    <name type="scientific">Butyricicoccus pullicaecorum</name>
    <dbReference type="NCBI Taxonomy" id="501571"/>
    <lineage>
        <taxon>Bacteria</taxon>
        <taxon>Bacillati</taxon>
        <taxon>Bacillota</taxon>
        <taxon>Clostridia</taxon>
        <taxon>Eubacteriales</taxon>
        <taxon>Butyricicoccaceae</taxon>
        <taxon>Butyricicoccus</taxon>
    </lineage>
</organism>
<proteinExistence type="predicted"/>
<dbReference type="SUPFAM" id="SSF141322">
    <property type="entry name" value="NfeD domain-like"/>
    <property type="match status" value="1"/>
</dbReference>
<evidence type="ECO:0000313" key="8">
    <source>
        <dbReference type="Proteomes" id="UP000195897"/>
    </source>
</evidence>
<keyword evidence="2 5" id="KW-0812">Transmembrane</keyword>
<protein>
    <recommendedName>
        <fullName evidence="6">NfeD-like C-terminal domain-containing protein</fullName>
    </recommendedName>
</protein>
<reference evidence="8" key="1">
    <citation type="submission" date="2017-04" db="EMBL/GenBank/DDBJ databases">
        <title>Function of individual gut microbiota members based on whole genome sequencing of pure cultures obtained from chicken caecum.</title>
        <authorList>
            <person name="Medvecky M."/>
            <person name="Cejkova D."/>
            <person name="Polansky O."/>
            <person name="Karasova D."/>
            <person name="Kubasova T."/>
            <person name="Cizek A."/>
            <person name="Rychlik I."/>
        </authorList>
    </citation>
    <scope>NUCLEOTIDE SEQUENCE [LARGE SCALE GENOMIC DNA]</scope>
    <source>
        <strain evidence="8">An180</strain>
    </source>
</reference>
<evidence type="ECO:0000256" key="5">
    <source>
        <dbReference type="SAM" id="Phobius"/>
    </source>
</evidence>